<comment type="caution">
    <text evidence="2">The sequence shown here is derived from an EMBL/GenBank/DDBJ whole genome shotgun (WGS) entry which is preliminary data.</text>
</comment>
<protein>
    <submittedName>
        <fullName evidence="2">Uncharacterized protein</fullName>
    </submittedName>
</protein>
<proteinExistence type="predicted"/>
<reference evidence="1" key="2">
    <citation type="submission" date="2019-11" db="EMBL/GenBank/DDBJ databases">
        <title>Improved Assembly of Tolypothrix boutellei genome.</title>
        <authorList>
            <person name="Sarangi A.N."/>
            <person name="Mukherjee M."/>
            <person name="Ghosh S."/>
            <person name="Singh D."/>
            <person name="Das A."/>
            <person name="Kant S."/>
            <person name="Prusty A."/>
            <person name="Tripathy S."/>
        </authorList>
    </citation>
    <scope>NUCLEOTIDE SEQUENCE</scope>
    <source>
        <strain evidence="1">VB521301</strain>
    </source>
</reference>
<evidence type="ECO:0000313" key="1">
    <source>
        <dbReference type="EMBL" id="KAF3888027.1"/>
    </source>
</evidence>
<gene>
    <name evidence="2" type="ORF">DA73_0206235</name>
    <name evidence="1" type="ORF">DA73_0400022950</name>
</gene>
<organism evidence="2">
    <name type="scientific">Tolypothrix bouteillei VB521301</name>
    <dbReference type="NCBI Taxonomy" id="1479485"/>
    <lineage>
        <taxon>Bacteria</taxon>
        <taxon>Bacillati</taxon>
        <taxon>Cyanobacteriota</taxon>
        <taxon>Cyanophyceae</taxon>
        <taxon>Nostocales</taxon>
        <taxon>Tolypothrichaceae</taxon>
        <taxon>Tolypothrix</taxon>
    </lineage>
</organism>
<sequence length="78" mass="9220">MFEKSWLNVIRCYWNEVYLRGLIDFSIKELKFLIALLEIHESCMAILFNLQNPRSTGIANLSDVRNRSYTSKNHLHGF</sequence>
<dbReference type="Proteomes" id="UP000029738">
    <property type="component" value="Unassembled WGS sequence"/>
</dbReference>
<dbReference type="RefSeq" id="WP_038085357.1">
    <property type="nucleotide sequence ID" value="NZ_JHEG04000001.1"/>
</dbReference>
<dbReference type="EMBL" id="JHEG02000019">
    <property type="protein sequence ID" value="KIE13028.1"/>
    <property type="molecule type" value="Genomic_DNA"/>
</dbReference>
<accession>A0A0C1RBQ4</accession>
<evidence type="ECO:0000313" key="2">
    <source>
        <dbReference type="EMBL" id="KIE13028.1"/>
    </source>
</evidence>
<dbReference type="EMBL" id="JHEG04000001">
    <property type="protein sequence ID" value="KAF3888027.1"/>
    <property type="molecule type" value="Genomic_DNA"/>
</dbReference>
<dbReference type="AlphaFoldDB" id="A0A0C1RBQ4"/>
<name>A0A0C1RBQ4_9CYAN</name>
<reference evidence="2" key="1">
    <citation type="journal article" date="2015" name="Genome Announc.">
        <title>Draft Genome Sequence of Tolypothrix boutellei Strain VB521301.</title>
        <authorList>
            <person name="Chandrababunaidu M.M."/>
            <person name="Singh D."/>
            <person name="Sen D."/>
            <person name="Bhan S."/>
            <person name="Das S."/>
            <person name="Gupta A."/>
            <person name="Adhikary S.P."/>
            <person name="Tripathy S."/>
        </authorList>
    </citation>
    <scope>NUCLEOTIDE SEQUENCE</scope>
    <source>
        <strain evidence="2">VB521301</strain>
    </source>
</reference>
<evidence type="ECO:0000313" key="3">
    <source>
        <dbReference type="Proteomes" id="UP000029738"/>
    </source>
</evidence>
<keyword evidence="3" id="KW-1185">Reference proteome</keyword>